<protein>
    <recommendedName>
        <fullName evidence="2">histidine kinase</fullName>
        <ecNumber evidence="2">2.7.13.3</ecNumber>
    </recommendedName>
</protein>
<feature type="region of interest" description="Disordered" evidence="6">
    <location>
        <begin position="720"/>
        <end position="905"/>
    </location>
</feature>
<feature type="transmembrane region" description="Helical" evidence="7">
    <location>
        <begin position="21"/>
        <end position="40"/>
    </location>
</feature>
<keyword evidence="7" id="KW-0472">Membrane</keyword>
<comment type="caution">
    <text evidence="9">The sequence shown here is derived from an EMBL/GenBank/DDBJ whole genome shotgun (WGS) entry which is preliminary data.</text>
</comment>
<dbReference type="InterPro" id="IPR010910">
    <property type="entry name" value="Nitrate/nitrite_sensing_bac"/>
</dbReference>
<dbReference type="SUPFAM" id="SSF55874">
    <property type="entry name" value="ATPase domain of HSP90 chaperone/DNA topoisomerase II/histidine kinase"/>
    <property type="match status" value="1"/>
</dbReference>
<reference evidence="9 10" key="1">
    <citation type="submission" date="2020-03" db="EMBL/GenBank/DDBJ databases">
        <title>WGS of actinomycetes isolated from Thailand.</title>
        <authorList>
            <person name="Thawai C."/>
        </authorList>
    </citation>
    <scope>NUCLEOTIDE SEQUENCE [LARGE SCALE GENOMIC DNA]</scope>
    <source>
        <strain evidence="9 10">NBRC 13905</strain>
    </source>
</reference>
<evidence type="ECO:0000256" key="6">
    <source>
        <dbReference type="SAM" id="MobiDB-lite"/>
    </source>
</evidence>
<keyword evidence="3" id="KW-0597">Phosphoprotein</keyword>
<accession>A0ABX0YW67</accession>
<evidence type="ECO:0000256" key="5">
    <source>
        <dbReference type="ARBA" id="ARBA00022777"/>
    </source>
</evidence>
<dbReference type="InterPro" id="IPR050428">
    <property type="entry name" value="TCS_sensor_his_kinase"/>
</dbReference>
<dbReference type="EC" id="2.7.13.3" evidence="2"/>
<gene>
    <name evidence="9" type="ORF">HCJ95_18870</name>
</gene>
<feature type="compositionally biased region" description="Low complexity" evidence="6">
    <location>
        <begin position="772"/>
        <end position="786"/>
    </location>
</feature>
<feature type="compositionally biased region" description="Low complexity" evidence="6">
    <location>
        <begin position="796"/>
        <end position="815"/>
    </location>
</feature>
<keyword evidence="7" id="KW-0812">Transmembrane</keyword>
<dbReference type="EMBL" id="JAATEL010000020">
    <property type="protein sequence ID" value="NJP16282.1"/>
    <property type="molecule type" value="Genomic_DNA"/>
</dbReference>
<evidence type="ECO:0000256" key="2">
    <source>
        <dbReference type="ARBA" id="ARBA00012438"/>
    </source>
</evidence>
<dbReference type="PANTHER" id="PTHR45436">
    <property type="entry name" value="SENSOR HISTIDINE KINASE YKOH"/>
    <property type="match status" value="1"/>
</dbReference>
<dbReference type="Proteomes" id="UP000635996">
    <property type="component" value="Unassembled WGS sequence"/>
</dbReference>
<keyword evidence="4" id="KW-0808">Transferase</keyword>
<dbReference type="SMART" id="SM00387">
    <property type="entry name" value="HATPase_c"/>
    <property type="match status" value="1"/>
</dbReference>
<dbReference type="InterPro" id="IPR036890">
    <property type="entry name" value="HATPase_C_sf"/>
</dbReference>
<dbReference type="Pfam" id="PF02518">
    <property type="entry name" value="HATPase_c"/>
    <property type="match status" value="1"/>
</dbReference>
<sequence>MSGTRDRRTRHRAALPRSLRSSFVLPFVIPAVCVSGLWGYTAAGLVDDQVRLHTDAGHVSSLAQPAQELLTTLQDERRLTARWQADRSADSRAELEAARRKTDVALATYRQHASAPDSKALRDRYTALDTALRPLAQRRSAIDARKLSLSDAFAFYTDAASRGLDLLNAAVRSDDADLGRGGSATVTLARIAEMLSREDALVSAALPAQQISHADRVRFGQYAALRRAAEEELTAQDLPDAAREAYGRTTGGAQWAAVDAVERAVAGGQGTELPDGATQWPAAADNVVGGLRAAGVQSLDALADHADDRAGELLVATLLGTAAAVAALAAAAVLALRNRRTATSRLAELDELTARLAELRSGAEQLASSRLAEILAKAERGERVDPAVLGSWQHQANDDIGRLASAIDRLAQLATDTAVRQSQGREGSDKVVGQLIRRAQVLIHRLIALLDDLERKHEDSDLLKDIFRVDHLATRIRRHAENLMILSGAPPSRRMTRAVAITDVMRGAVAETEQYTRVRVRNTPGDRRVALAGRAVADVTHLLAELIENGTSFSPPETQVTVSTARVAKGLAVHIEDQGLGMPAEMLQRANELLAEPPRVDMSMFGEDPRLGHFVVARLAERHGIKVTLRESDYGGTLALVVLPSELLEESASPVVDQLQSAAVAAGLAIEGQSGTRPGAQTLSDTGRHRALDAPATAPAPEPEPRPEPVGATASAGETLLARPPMPDHSGFPEYGGAGLLPPASEHPAPSAPQGPMPTARTTRDDRPTPTAPQRTVPGAEAGRAPAPRRDDRQAPARQPAHPAARPGAAEQAEPSGSAPRPLTTPTVLPQRIRGASLAQQLRREAAQAADDEDGFDRGLSPDASARTMNAIQQGLKRAWRSDDDTPHGAHGRPSDGAGPTAHEV</sequence>
<dbReference type="InterPro" id="IPR013587">
    <property type="entry name" value="Nitrate/nitrite_sensing"/>
</dbReference>
<evidence type="ECO:0000256" key="7">
    <source>
        <dbReference type="SAM" id="Phobius"/>
    </source>
</evidence>
<evidence type="ECO:0000313" key="10">
    <source>
        <dbReference type="Proteomes" id="UP000635996"/>
    </source>
</evidence>
<proteinExistence type="predicted"/>
<dbReference type="InterPro" id="IPR003594">
    <property type="entry name" value="HATPase_dom"/>
</dbReference>
<dbReference type="RefSeq" id="WP_168131987.1">
    <property type="nucleotide sequence ID" value="NZ_BMVZ01000019.1"/>
</dbReference>
<evidence type="ECO:0000313" key="9">
    <source>
        <dbReference type="EMBL" id="NJP16282.1"/>
    </source>
</evidence>
<evidence type="ECO:0000259" key="8">
    <source>
        <dbReference type="PROSITE" id="PS50906"/>
    </source>
</evidence>
<evidence type="ECO:0000256" key="3">
    <source>
        <dbReference type="ARBA" id="ARBA00022553"/>
    </source>
</evidence>
<organism evidence="9 10">
    <name type="scientific">Streptomyces thermoviolaceus subsp. thermoviolaceus</name>
    <dbReference type="NCBI Taxonomy" id="66860"/>
    <lineage>
        <taxon>Bacteria</taxon>
        <taxon>Bacillati</taxon>
        <taxon>Actinomycetota</taxon>
        <taxon>Actinomycetes</taxon>
        <taxon>Kitasatosporales</taxon>
        <taxon>Streptomycetaceae</taxon>
        <taxon>Streptomyces</taxon>
    </lineage>
</organism>
<comment type="catalytic activity">
    <reaction evidence="1">
        <text>ATP + protein L-histidine = ADP + protein N-phospho-L-histidine.</text>
        <dbReference type="EC" id="2.7.13.3"/>
    </reaction>
</comment>
<dbReference type="Gene3D" id="3.30.565.10">
    <property type="entry name" value="Histidine kinase-like ATPase, C-terminal domain"/>
    <property type="match status" value="1"/>
</dbReference>
<evidence type="ECO:0000256" key="4">
    <source>
        <dbReference type="ARBA" id="ARBA00022679"/>
    </source>
</evidence>
<name>A0ABX0YW67_STRTL</name>
<feature type="domain" description="NIT" evidence="8">
    <location>
        <begin position="64"/>
        <end position="309"/>
    </location>
</feature>
<keyword evidence="7" id="KW-1133">Transmembrane helix</keyword>
<feature type="region of interest" description="Disordered" evidence="6">
    <location>
        <begin position="693"/>
        <end position="712"/>
    </location>
</feature>
<dbReference type="PANTHER" id="PTHR45436:SF5">
    <property type="entry name" value="SENSOR HISTIDINE KINASE TRCS"/>
    <property type="match status" value="1"/>
</dbReference>
<dbReference type="Pfam" id="PF08376">
    <property type="entry name" value="NIT"/>
    <property type="match status" value="1"/>
</dbReference>
<dbReference type="PROSITE" id="PS50906">
    <property type="entry name" value="NIT"/>
    <property type="match status" value="1"/>
</dbReference>
<keyword evidence="5" id="KW-0418">Kinase</keyword>
<evidence type="ECO:0000256" key="1">
    <source>
        <dbReference type="ARBA" id="ARBA00000085"/>
    </source>
</evidence>
<keyword evidence="10" id="KW-1185">Reference proteome</keyword>